<keyword evidence="7" id="KW-1185">Reference proteome</keyword>
<dbReference type="GO" id="GO:0016776">
    <property type="term" value="F:phosphotransferase activity, phosphate group as acceptor"/>
    <property type="evidence" value="ECO:0007669"/>
    <property type="project" value="UniProtKB-UniRule"/>
</dbReference>
<accession>A0A917CYI5</accession>
<keyword evidence="1 5" id="KW-0723">Serine/threonine-protein kinase</keyword>
<reference evidence="6" key="2">
    <citation type="submission" date="2020-09" db="EMBL/GenBank/DDBJ databases">
        <authorList>
            <person name="Sun Q."/>
            <person name="Zhou Y."/>
        </authorList>
    </citation>
    <scope>NUCLEOTIDE SEQUENCE</scope>
    <source>
        <strain evidence="6">CGMCC 1.12181</strain>
    </source>
</reference>
<dbReference type="GO" id="GO:0005524">
    <property type="term" value="F:ATP binding"/>
    <property type="evidence" value="ECO:0007669"/>
    <property type="project" value="InterPro"/>
</dbReference>
<dbReference type="GO" id="GO:0043531">
    <property type="term" value="F:ADP binding"/>
    <property type="evidence" value="ECO:0007669"/>
    <property type="project" value="UniProtKB-UniRule"/>
</dbReference>
<gene>
    <name evidence="6" type="ORF">GCM10011365_21550</name>
</gene>
<comment type="similarity">
    <text evidence="5">Belongs to the pyruvate, phosphate/water dikinase regulatory protein family. PSRP subfamily.</text>
</comment>
<evidence type="ECO:0000256" key="4">
    <source>
        <dbReference type="ARBA" id="ARBA00022777"/>
    </source>
</evidence>
<dbReference type="EC" id="2.7.4.28" evidence="5"/>
<dbReference type="AlphaFoldDB" id="A0A917CYI5"/>
<protein>
    <recommendedName>
        <fullName evidence="5">Putative phosphoenolpyruvate synthase regulatory protein</fullName>
        <shortName evidence="5">PEP synthase regulatory protein</shortName>
        <shortName evidence="5">PSRP</shortName>
        <ecNumber evidence="5">2.7.11.33</ecNumber>
        <ecNumber evidence="5">2.7.4.28</ecNumber>
    </recommendedName>
    <alternativeName>
        <fullName evidence="5">Pyruvate, water dikinase regulatory protein</fullName>
    </alternativeName>
</protein>
<proteinExistence type="inferred from homology"/>
<evidence type="ECO:0000313" key="6">
    <source>
        <dbReference type="EMBL" id="GGG00013.1"/>
    </source>
</evidence>
<name>A0A917CYI5_9GAMM</name>
<evidence type="ECO:0000256" key="5">
    <source>
        <dbReference type="HAMAP-Rule" id="MF_01062"/>
    </source>
</evidence>
<keyword evidence="3 5" id="KW-0547">Nucleotide-binding</keyword>
<dbReference type="InterPro" id="IPR005177">
    <property type="entry name" value="Kinase-pyrophosphorylase"/>
</dbReference>
<organism evidence="6 7">
    <name type="scientific">Marinicella pacifica</name>
    <dbReference type="NCBI Taxonomy" id="1171543"/>
    <lineage>
        <taxon>Bacteria</taxon>
        <taxon>Pseudomonadati</taxon>
        <taxon>Pseudomonadota</taxon>
        <taxon>Gammaproteobacteria</taxon>
        <taxon>Lysobacterales</taxon>
        <taxon>Marinicellaceae</taxon>
        <taxon>Marinicella</taxon>
    </lineage>
</organism>
<evidence type="ECO:0000256" key="1">
    <source>
        <dbReference type="ARBA" id="ARBA00022527"/>
    </source>
</evidence>
<evidence type="ECO:0000256" key="3">
    <source>
        <dbReference type="ARBA" id="ARBA00022741"/>
    </source>
</evidence>
<dbReference type="Pfam" id="PF03618">
    <property type="entry name" value="Kinase-PPPase"/>
    <property type="match status" value="1"/>
</dbReference>
<comment type="catalytic activity">
    <reaction evidence="5">
        <text>[pyruvate, water dikinase] + ADP = [pyruvate, water dikinase]-phosphate + AMP + H(+)</text>
        <dbReference type="Rhea" id="RHEA:46020"/>
        <dbReference type="Rhea" id="RHEA-COMP:11425"/>
        <dbReference type="Rhea" id="RHEA-COMP:11426"/>
        <dbReference type="ChEBI" id="CHEBI:15378"/>
        <dbReference type="ChEBI" id="CHEBI:43176"/>
        <dbReference type="ChEBI" id="CHEBI:68546"/>
        <dbReference type="ChEBI" id="CHEBI:456215"/>
        <dbReference type="ChEBI" id="CHEBI:456216"/>
        <dbReference type="EC" id="2.7.11.33"/>
    </reaction>
</comment>
<keyword evidence="4 5" id="KW-0418">Kinase</keyword>
<evidence type="ECO:0000256" key="2">
    <source>
        <dbReference type="ARBA" id="ARBA00022679"/>
    </source>
</evidence>
<dbReference type="InterPro" id="IPR026530">
    <property type="entry name" value="PSRP"/>
</dbReference>
<dbReference type="RefSeq" id="WP_188365757.1">
    <property type="nucleotide sequence ID" value="NZ_BAABJF010000024.1"/>
</dbReference>
<sequence length="277" mass="31188">MNDKSPQQTCAIFYVSDGTGITAETVGQSLITQFPQHIKFIQKRIPFVDTEAKAAQAADMIRQAQADFQPLVINTVVDVNLRKIIHAAGGLKLDPFNQLLRQIEENLGIERSPGVGRAHGIYDSHSYNARIDATNFALAHDDGMNLNLNQAEVILLGVSRSGKTPTCLYLALHYGIKAANYPITDEDLERMELPKAVTKHRDKLFGLTIDPHRLSQIRGKRRPDSRYANMKKCQKEISDAESLFHRYRVPFMNTTLTSIEEISGKILLELNLNKRLY</sequence>
<reference evidence="6" key="1">
    <citation type="journal article" date="2014" name="Int. J. Syst. Evol. Microbiol.">
        <title>Complete genome sequence of Corynebacterium casei LMG S-19264T (=DSM 44701T), isolated from a smear-ripened cheese.</title>
        <authorList>
            <consortium name="US DOE Joint Genome Institute (JGI-PGF)"/>
            <person name="Walter F."/>
            <person name="Albersmeier A."/>
            <person name="Kalinowski J."/>
            <person name="Ruckert C."/>
        </authorList>
    </citation>
    <scope>NUCLEOTIDE SEQUENCE</scope>
    <source>
        <strain evidence="6">CGMCC 1.12181</strain>
    </source>
</reference>
<keyword evidence="2 5" id="KW-0808">Transferase</keyword>
<dbReference type="PANTHER" id="PTHR31756:SF3">
    <property type="entry name" value="PYRUVATE, PHOSPHATE DIKINASE REGULATORY PROTEIN 1, CHLOROPLASTIC"/>
    <property type="match status" value="1"/>
</dbReference>
<comment type="caution">
    <text evidence="6">The sequence shown here is derived from an EMBL/GenBank/DDBJ whole genome shotgun (WGS) entry which is preliminary data.</text>
</comment>
<dbReference type="EMBL" id="BMEO01000011">
    <property type="protein sequence ID" value="GGG00013.1"/>
    <property type="molecule type" value="Genomic_DNA"/>
</dbReference>
<dbReference type="GO" id="GO:0004674">
    <property type="term" value="F:protein serine/threonine kinase activity"/>
    <property type="evidence" value="ECO:0007669"/>
    <property type="project" value="UniProtKB-UniRule"/>
</dbReference>
<comment type="catalytic activity">
    <reaction evidence="5">
        <text>[pyruvate, water dikinase]-phosphate + phosphate + H(+) = [pyruvate, water dikinase] + diphosphate</text>
        <dbReference type="Rhea" id="RHEA:48580"/>
        <dbReference type="Rhea" id="RHEA-COMP:11425"/>
        <dbReference type="Rhea" id="RHEA-COMP:11426"/>
        <dbReference type="ChEBI" id="CHEBI:15378"/>
        <dbReference type="ChEBI" id="CHEBI:33019"/>
        <dbReference type="ChEBI" id="CHEBI:43176"/>
        <dbReference type="ChEBI" id="CHEBI:43474"/>
        <dbReference type="ChEBI" id="CHEBI:68546"/>
        <dbReference type="EC" id="2.7.4.28"/>
    </reaction>
</comment>
<comment type="function">
    <text evidence="5">Bifunctional serine/threonine kinase and phosphorylase involved in the regulation of the phosphoenolpyruvate synthase (PEPS) by catalyzing its phosphorylation/dephosphorylation.</text>
</comment>
<dbReference type="HAMAP" id="MF_01062">
    <property type="entry name" value="PSRP"/>
    <property type="match status" value="1"/>
</dbReference>
<evidence type="ECO:0000313" key="7">
    <source>
        <dbReference type="Proteomes" id="UP000605253"/>
    </source>
</evidence>
<dbReference type="Proteomes" id="UP000605253">
    <property type="component" value="Unassembled WGS sequence"/>
</dbReference>
<feature type="binding site" evidence="5">
    <location>
        <begin position="157"/>
        <end position="164"/>
    </location>
    <ligand>
        <name>ADP</name>
        <dbReference type="ChEBI" id="CHEBI:456216"/>
    </ligand>
</feature>
<dbReference type="NCBIfam" id="NF003742">
    <property type="entry name" value="PRK05339.1"/>
    <property type="match status" value="1"/>
</dbReference>
<dbReference type="EC" id="2.7.11.33" evidence="5"/>
<dbReference type="PANTHER" id="PTHR31756">
    <property type="entry name" value="PYRUVATE, PHOSPHATE DIKINASE REGULATORY PROTEIN 1, CHLOROPLASTIC"/>
    <property type="match status" value="1"/>
</dbReference>